<evidence type="ECO:0000256" key="2">
    <source>
        <dbReference type="ARBA" id="ARBA00022475"/>
    </source>
</evidence>
<evidence type="ECO:0000256" key="5">
    <source>
        <dbReference type="ARBA" id="ARBA00023136"/>
    </source>
</evidence>
<dbReference type="Pfam" id="PF10035">
    <property type="entry name" value="DUF2179"/>
    <property type="match status" value="1"/>
</dbReference>
<gene>
    <name evidence="8" type="ORF">H8E29_01620</name>
</gene>
<reference evidence="8 9" key="1">
    <citation type="submission" date="2020-08" db="EMBL/GenBank/DDBJ databases">
        <title>Bridging the membrane lipid divide: bacteria of the FCB group superphylum have the potential to synthesize archaeal ether lipids.</title>
        <authorList>
            <person name="Villanueva L."/>
            <person name="Von Meijenfeldt F.A.B."/>
            <person name="Westbye A.B."/>
            <person name="Yadav S."/>
            <person name="Hopmans E.C."/>
            <person name="Dutilh B.E."/>
            <person name="Sinninghe Damste J.S."/>
        </authorList>
    </citation>
    <scope>NUCLEOTIDE SEQUENCE [LARGE SCALE GENOMIC DNA]</scope>
    <source>
        <strain evidence="8">NIOZ-UU36</strain>
    </source>
</reference>
<dbReference type="InterPro" id="IPR051461">
    <property type="entry name" value="UPF0750_membrane"/>
</dbReference>
<keyword evidence="2" id="KW-1003">Cell membrane</keyword>
<dbReference type="Gene3D" id="3.30.70.120">
    <property type="match status" value="1"/>
</dbReference>
<feature type="transmembrane region" description="Helical" evidence="6">
    <location>
        <begin position="149"/>
        <end position="171"/>
    </location>
</feature>
<comment type="subcellular location">
    <subcellularLocation>
        <location evidence="1">Cell membrane</location>
        <topology evidence="1">Multi-pass membrane protein</topology>
    </subcellularLocation>
</comment>
<organism evidence="8 9">
    <name type="scientific">Candidatus Desulfolinea nitratireducens</name>
    <dbReference type="NCBI Taxonomy" id="2841698"/>
    <lineage>
        <taxon>Bacteria</taxon>
        <taxon>Bacillati</taxon>
        <taxon>Chloroflexota</taxon>
        <taxon>Anaerolineae</taxon>
        <taxon>Anaerolineales</taxon>
        <taxon>Anaerolineales incertae sedis</taxon>
        <taxon>Candidatus Desulfolinea</taxon>
    </lineage>
</organism>
<dbReference type="InterPro" id="IPR015867">
    <property type="entry name" value="N-reg_PII/ATP_PRibTrfase_C"/>
</dbReference>
<name>A0A8J6NGW0_9CHLR</name>
<protein>
    <submittedName>
        <fullName evidence="8">YitT family protein</fullName>
    </submittedName>
</protein>
<dbReference type="Proteomes" id="UP000614469">
    <property type="component" value="Unassembled WGS sequence"/>
</dbReference>
<accession>A0A8J6NGW0</accession>
<proteinExistence type="predicted"/>
<keyword evidence="3 6" id="KW-0812">Transmembrane</keyword>
<feature type="domain" description="DUF2179" evidence="7">
    <location>
        <begin position="223"/>
        <end position="277"/>
    </location>
</feature>
<dbReference type="Pfam" id="PF02588">
    <property type="entry name" value="YitT_membrane"/>
    <property type="match status" value="1"/>
</dbReference>
<sequence>MKKLYPTLRDFSLITLGAFIQAVGLRLFLIPANLASGGVSGISQLINHGTGWPIGVMVLVGNIPLFALGWRFLGGRKFIIRTAFAVATFSFLVDALTLILPPEGITDDILLNSLYGALVSGIGYGIVYRGQGTSGGSDILARILNRWRGIPISQSYLMVDSAVILTAGFVFGWKEALYALITLYVSGIVTETASQGLSVVRTAMIITSEPELVSEQIFQTLDRGVTLLPGKGAYTGVERTILYCVVTRPETMRLKRIVNEADPDAFMVIGQAHEALGEGFAPLNEV</sequence>
<dbReference type="CDD" id="cd16380">
    <property type="entry name" value="YitT_C"/>
    <property type="match status" value="1"/>
</dbReference>
<dbReference type="PIRSF" id="PIRSF006483">
    <property type="entry name" value="Membrane_protein_YitT"/>
    <property type="match status" value="1"/>
</dbReference>
<keyword evidence="5 6" id="KW-0472">Membrane</keyword>
<evidence type="ECO:0000256" key="3">
    <source>
        <dbReference type="ARBA" id="ARBA00022692"/>
    </source>
</evidence>
<feature type="transmembrane region" description="Helical" evidence="6">
    <location>
        <begin position="109"/>
        <end position="128"/>
    </location>
</feature>
<evidence type="ECO:0000256" key="6">
    <source>
        <dbReference type="SAM" id="Phobius"/>
    </source>
</evidence>
<dbReference type="AlphaFoldDB" id="A0A8J6NGW0"/>
<feature type="transmembrane region" description="Helical" evidence="6">
    <location>
        <begin position="177"/>
        <end position="200"/>
    </location>
</feature>
<dbReference type="InterPro" id="IPR003740">
    <property type="entry name" value="YitT"/>
</dbReference>
<dbReference type="InterPro" id="IPR019264">
    <property type="entry name" value="DUF2179"/>
</dbReference>
<dbReference type="PANTHER" id="PTHR33545">
    <property type="entry name" value="UPF0750 MEMBRANE PROTEIN YITT-RELATED"/>
    <property type="match status" value="1"/>
</dbReference>
<keyword evidence="4 6" id="KW-1133">Transmembrane helix</keyword>
<comment type="caution">
    <text evidence="8">The sequence shown here is derived from an EMBL/GenBank/DDBJ whole genome shotgun (WGS) entry which is preliminary data.</text>
</comment>
<feature type="transmembrane region" description="Helical" evidence="6">
    <location>
        <begin position="78"/>
        <end position="97"/>
    </location>
</feature>
<dbReference type="EMBL" id="JACNJN010000033">
    <property type="protein sequence ID" value="MBC8333937.1"/>
    <property type="molecule type" value="Genomic_DNA"/>
</dbReference>
<evidence type="ECO:0000256" key="4">
    <source>
        <dbReference type="ARBA" id="ARBA00022989"/>
    </source>
</evidence>
<evidence type="ECO:0000256" key="1">
    <source>
        <dbReference type="ARBA" id="ARBA00004651"/>
    </source>
</evidence>
<dbReference type="PANTHER" id="PTHR33545:SF5">
    <property type="entry name" value="UPF0750 MEMBRANE PROTEIN YITT"/>
    <property type="match status" value="1"/>
</dbReference>
<evidence type="ECO:0000259" key="7">
    <source>
        <dbReference type="Pfam" id="PF10035"/>
    </source>
</evidence>
<feature type="transmembrane region" description="Helical" evidence="6">
    <location>
        <begin position="52"/>
        <end position="73"/>
    </location>
</feature>
<evidence type="ECO:0000313" key="9">
    <source>
        <dbReference type="Proteomes" id="UP000614469"/>
    </source>
</evidence>
<evidence type="ECO:0000313" key="8">
    <source>
        <dbReference type="EMBL" id="MBC8333937.1"/>
    </source>
</evidence>
<feature type="transmembrane region" description="Helical" evidence="6">
    <location>
        <begin position="12"/>
        <end position="32"/>
    </location>
</feature>
<dbReference type="GO" id="GO:0005886">
    <property type="term" value="C:plasma membrane"/>
    <property type="evidence" value="ECO:0007669"/>
    <property type="project" value="UniProtKB-SubCell"/>
</dbReference>